<dbReference type="InterPro" id="IPR007197">
    <property type="entry name" value="rSAM"/>
</dbReference>
<dbReference type="SFLD" id="SFLDG01086">
    <property type="entry name" value="elongater_protein-like"/>
    <property type="match status" value="1"/>
</dbReference>
<dbReference type="SMART" id="SM00729">
    <property type="entry name" value="Elp3"/>
    <property type="match status" value="1"/>
</dbReference>
<dbReference type="AlphaFoldDB" id="A0A212JJ34"/>
<reference evidence="7" key="1">
    <citation type="submission" date="2016-04" db="EMBL/GenBank/DDBJ databases">
        <authorList>
            <person name="Evans L.H."/>
            <person name="Alamgir A."/>
            <person name="Owens N."/>
            <person name="Weber N.D."/>
            <person name="Virtaneva K."/>
            <person name="Barbian K."/>
            <person name="Babar A."/>
            <person name="Rosenke K."/>
        </authorList>
    </citation>
    <scope>NUCLEOTIDE SEQUENCE</scope>
    <source>
        <strain evidence="7">86</strain>
    </source>
</reference>
<dbReference type="GO" id="GO:0046872">
    <property type="term" value="F:metal ion binding"/>
    <property type="evidence" value="ECO:0007669"/>
    <property type="project" value="UniProtKB-KW"/>
</dbReference>
<dbReference type="Pfam" id="PF04055">
    <property type="entry name" value="Radical_SAM"/>
    <property type="match status" value="1"/>
</dbReference>
<dbReference type="PROSITE" id="PS51918">
    <property type="entry name" value="RADICAL_SAM"/>
    <property type="match status" value="1"/>
</dbReference>
<dbReference type="GO" id="GO:0003824">
    <property type="term" value="F:catalytic activity"/>
    <property type="evidence" value="ECO:0007669"/>
    <property type="project" value="InterPro"/>
</dbReference>
<evidence type="ECO:0000256" key="3">
    <source>
        <dbReference type="ARBA" id="ARBA00022723"/>
    </source>
</evidence>
<dbReference type="InterPro" id="IPR032432">
    <property type="entry name" value="Radical_SAM_C"/>
</dbReference>
<dbReference type="EMBL" id="FLUQ01000001">
    <property type="protein sequence ID" value="SBV99421.1"/>
    <property type="molecule type" value="Genomic_DNA"/>
</dbReference>
<evidence type="ECO:0000313" key="7">
    <source>
        <dbReference type="EMBL" id="SBV99421.1"/>
    </source>
</evidence>
<dbReference type="InterPro" id="IPR051198">
    <property type="entry name" value="BchE-like"/>
</dbReference>
<dbReference type="PANTHER" id="PTHR43409:SF7">
    <property type="entry name" value="BLL1977 PROTEIN"/>
    <property type="match status" value="1"/>
</dbReference>
<keyword evidence="5" id="KW-0411">Iron-sulfur</keyword>
<comment type="cofactor">
    <cofactor evidence="1">
        <name>[4Fe-4S] cluster</name>
        <dbReference type="ChEBI" id="CHEBI:49883"/>
    </cofactor>
</comment>
<evidence type="ECO:0000259" key="6">
    <source>
        <dbReference type="PROSITE" id="PS51918"/>
    </source>
</evidence>
<protein>
    <submittedName>
        <fullName evidence="7">Radical SAM domain protein</fullName>
    </submittedName>
</protein>
<dbReference type="GO" id="GO:0005829">
    <property type="term" value="C:cytosol"/>
    <property type="evidence" value="ECO:0007669"/>
    <property type="project" value="TreeGrafter"/>
</dbReference>
<dbReference type="PANTHER" id="PTHR43409">
    <property type="entry name" value="ANAEROBIC MAGNESIUM-PROTOPORPHYRIN IX MONOMETHYL ESTER CYCLASE-RELATED"/>
    <property type="match status" value="1"/>
</dbReference>
<sequence length="343" mass="36796">MDSLIFPAPEADRAAIRVQPVFIPFQGCPARCVFCAQTLQTGEKPRAVREVLAELAAGLDRALAEGRPARELAFYGGTFTALPEEDQFSCLALAAAYRKKGMITKVRASTRPDFLDPALLAALRDAGLDMLELGVQSFSSAALAASKRGYDGETAAMGCEAVRQSGLQLGIQLMPGMPGMRETDFRNDLALTLRQKPAAVRLYPCLVLAGTDLAALFERGAFAPWPLEAVIPLLADAQLAFWRADIPVIRIGLAAQDGLDDGGILAGPAHPALGSVVRSAALFRYIDEETARLGRPLAGLALPRRFQGEFWGHKGAMKEQYAALGLTGANVVWHEVAYFEARA</sequence>
<evidence type="ECO:0000256" key="1">
    <source>
        <dbReference type="ARBA" id="ARBA00001966"/>
    </source>
</evidence>
<feature type="domain" description="Radical SAM core" evidence="6">
    <location>
        <begin position="15"/>
        <end position="244"/>
    </location>
</feature>
<dbReference type="Gene3D" id="3.80.30.20">
    <property type="entry name" value="tm_1862 like domain"/>
    <property type="match status" value="1"/>
</dbReference>
<dbReference type="InterPro" id="IPR058240">
    <property type="entry name" value="rSAM_sf"/>
</dbReference>
<dbReference type="Pfam" id="PF16199">
    <property type="entry name" value="Radical_SAM_C"/>
    <property type="match status" value="1"/>
</dbReference>
<accession>A0A212JJ34</accession>
<proteinExistence type="predicted"/>
<dbReference type="SFLD" id="SFLDG01082">
    <property type="entry name" value="B12-binding_domain_containing"/>
    <property type="match status" value="1"/>
</dbReference>
<evidence type="ECO:0000256" key="2">
    <source>
        <dbReference type="ARBA" id="ARBA00022691"/>
    </source>
</evidence>
<keyword evidence="3" id="KW-0479">Metal-binding</keyword>
<keyword evidence="2" id="KW-0949">S-adenosyl-L-methionine</keyword>
<dbReference type="GO" id="GO:0051536">
    <property type="term" value="F:iron-sulfur cluster binding"/>
    <property type="evidence" value="ECO:0007669"/>
    <property type="project" value="UniProtKB-KW"/>
</dbReference>
<evidence type="ECO:0000256" key="4">
    <source>
        <dbReference type="ARBA" id="ARBA00023004"/>
    </source>
</evidence>
<dbReference type="InterPro" id="IPR023404">
    <property type="entry name" value="rSAM_horseshoe"/>
</dbReference>
<keyword evidence="4" id="KW-0408">Iron</keyword>
<organism evidence="7">
    <name type="scientific">uncultured delta proteobacterium</name>
    <dbReference type="NCBI Taxonomy" id="34034"/>
    <lineage>
        <taxon>Bacteria</taxon>
        <taxon>Deltaproteobacteria</taxon>
        <taxon>environmental samples</taxon>
    </lineage>
</organism>
<evidence type="ECO:0000256" key="5">
    <source>
        <dbReference type="ARBA" id="ARBA00023014"/>
    </source>
</evidence>
<dbReference type="CDD" id="cd01335">
    <property type="entry name" value="Radical_SAM"/>
    <property type="match status" value="1"/>
</dbReference>
<gene>
    <name evidence="7" type="ORF">KL86DPRO_11586</name>
</gene>
<dbReference type="InterPro" id="IPR006638">
    <property type="entry name" value="Elp3/MiaA/NifB-like_rSAM"/>
</dbReference>
<dbReference type="SFLD" id="SFLDS00029">
    <property type="entry name" value="Radical_SAM"/>
    <property type="match status" value="1"/>
</dbReference>
<dbReference type="SUPFAM" id="SSF102114">
    <property type="entry name" value="Radical SAM enzymes"/>
    <property type="match status" value="1"/>
</dbReference>
<name>A0A212JJ34_9DELT</name>